<dbReference type="SUPFAM" id="SSF55008">
    <property type="entry name" value="HMA, heavy metal-associated domain"/>
    <property type="match status" value="1"/>
</dbReference>
<evidence type="ECO:0000259" key="1">
    <source>
        <dbReference type="PROSITE" id="PS50846"/>
    </source>
</evidence>
<organism evidence="2 3">
    <name type="scientific">Halostagnicola kamekurae</name>
    <dbReference type="NCBI Taxonomy" id="619731"/>
    <lineage>
        <taxon>Archaea</taxon>
        <taxon>Methanobacteriati</taxon>
        <taxon>Methanobacteriota</taxon>
        <taxon>Stenosarchaea group</taxon>
        <taxon>Halobacteria</taxon>
        <taxon>Halobacteriales</taxon>
        <taxon>Natrialbaceae</taxon>
        <taxon>Halostagnicola</taxon>
    </lineage>
</organism>
<evidence type="ECO:0000313" key="2">
    <source>
        <dbReference type="EMBL" id="SFS50366.1"/>
    </source>
</evidence>
<proteinExistence type="predicted"/>
<name>A0A1I6QD21_9EURY</name>
<protein>
    <submittedName>
        <fullName evidence="2">Copper chaperone</fullName>
    </submittedName>
</protein>
<feature type="domain" description="HMA" evidence="1">
    <location>
        <begin position="2"/>
        <end position="68"/>
    </location>
</feature>
<evidence type="ECO:0000313" key="3">
    <source>
        <dbReference type="Proteomes" id="UP000199199"/>
    </source>
</evidence>
<dbReference type="Pfam" id="PF00403">
    <property type="entry name" value="HMA"/>
    <property type="match status" value="1"/>
</dbReference>
<dbReference type="EMBL" id="FOZS01000001">
    <property type="protein sequence ID" value="SFS50366.1"/>
    <property type="molecule type" value="Genomic_DNA"/>
</dbReference>
<dbReference type="Proteomes" id="UP000199199">
    <property type="component" value="Unassembled WGS sequence"/>
</dbReference>
<accession>A0A1I6QD21</accession>
<dbReference type="GO" id="GO:0046872">
    <property type="term" value="F:metal ion binding"/>
    <property type="evidence" value="ECO:0007669"/>
    <property type="project" value="InterPro"/>
</dbReference>
<dbReference type="RefSeq" id="WP_092902601.1">
    <property type="nucleotide sequence ID" value="NZ_FOZS01000001.1"/>
</dbReference>
<dbReference type="PROSITE" id="PS50846">
    <property type="entry name" value="HMA_2"/>
    <property type="match status" value="1"/>
</dbReference>
<reference evidence="3" key="1">
    <citation type="submission" date="2016-10" db="EMBL/GenBank/DDBJ databases">
        <authorList>
            <person name="Varghese N."/>
            <person name="Submissions S."/>
        </authorList>
    </citation>
    <scope>NUCLEOTIDE SEQUENCE [LARGE SCALE GENOMIC DNA]</scope>
    <source>
        <strain evidence="3">DSM 22427</strain>
    </source>
</reference>
<gene>
    <name evidence="2" type="ORF">SAMN04488556_1189</name>
</gene>
<dbReference type="OrthoDB" id="44171at2157"/>
<dbReference type="CDD" id="cd00371">
    <property type="entry name" value="HMA"/>
    <property type="match status" value="1"/>
</dbReference>
<dbReference type="Gene3D" id="3.30.70.100">
    <property type="match status" value="1"/>
</dbReference>
<dbReference type="InterPro" id="IPR006121">
    <property type="entry name" value="HMA_dom"/>
</dbReference>
<dbReference type="InterPro" id="IPR036163">
    <property type="entry name" value="HMA_dom_sf"/>
</dbReference>
<keyword evidence="3" id="KW-1185">Reference proteome</keyword>
<sequence length="69" mass="6966">MEQTTLEVTGMSCNGCEQTVVEALEGLDGVSEATADHESNEVRVEHDPALADAAALGGAIEGAGYSVSA</sequence>
<dbReference type="AlphaFoldDB" id="A0A1I6QD21"/>